<name>A0A291HQN1_9GAMM</name>
<proteinExistence type="inferred from homology"/>
<dbReference type="EC" id="3.5.2.3" evidence="7"/>
<dbReference type="RefSeq" id="WP_096779544.1">
    <property type="nucleotide sequence ID" value="NZ_CP012621.1"/>
</dbReference>
<dbReference type="SUPFAM" id="SSF51556">
    <property type="entry name" value="Metallo-dependent hydrolases"/>
    <property type="match status" value="1"/>
</dbReference>
<comment type="cofactor">
    <cofactor evidence="1">
        <name>Zn(2+)</name>
        <dbReference type="ChEBI" id="CHEBI:29105"/>
    </cofactor>
</comment>
<dbReference type="GO" id="GO:0005737">
    <property type="term" value="C:cytoplasm"/>
    <property type="evidence" value="ECO:0007669"/>
    <property type="project" value="TreeGrafter"/>
</dbReference>
<comment type="function">
    <text evidence="2">Catalyzes the reversible cyclization of carbamoyl aspartate to dihydroorotate.</text>
</comment>
<dbReference type="Gene3D" id="3.20.20.140">
    <property type="entry name" value="Metal-dependent hydrolases"/>
    <property type="match status" value="1"/>
</dbReference>
<dbReference type="NCBIfam" id="NF006688">
    <property type="entry name" value="PRK09236.1"/>
    <property type="match status" value="1"/>
</dbReference>
<dbReference type="PANTHER" id="PTHR43668">
    <property type="entry name" value="ALLANTOINASE"/>
    <property type="match status" value="1"/>
</dbReference>
<evidence type="ECO:0000313" key="8">
    <source>
        <dbReference type="Proteomes" id="UP000217763"/>
    </source>
</evidence>
<keyword evidence="4" id="KW-0479">Metal-binding</keyword>
<evidence type="ECO:0000256" key="2">
    <source>
        <dbReference type="ARBA" id="ARBA00002368"/>
    </source>
</evidence>
<dbReference type="GO" id="GO:0046872">
    <property type="term" value="F:metal ion binding"/>
    <property type="evidence" value="ECO:0007669"/>
    <property type="project" value="UniProtKB-KW"/>
</dbReference>
<dbReference type="Pfam" id="PF01979">
    <property type="entry name" value="Amidohydro_1"/>
    <property type="match status" value="1"/>
</dbReference>
<dbReference type="GO" id="GO:0006145">
    <property type="term" value="P:purine nucleobase catabolic process"/>
    <property type="evidence" value="ECO:0007669"/>
    <property type="project" value="TreeGrafter"/>
</dbReference>
<protein>
    <submittedName>
        <fullName evidence="7">Dihydroorotase</fullName>
        <ecNumber evidence="7">3.5.2.3</ecNumber>
    </submittedName>
</protein>
<keyword evidence="5 7" id="KW-0378">Hydrolase</keyword>
<dbReference type="InterPro" id="IPR002195">
    <property type="entry name" value="Dihydroorotase_CS"/>
</dbReference>
<comment type="similarity">
    <text evidence="3">Belongs to the metallo-dependent hydrolases superfamily. DHOase family. Class I DHOase subfamily.</text>
</comment>
<gene>
    <name evidence="7" type="ORF">AN401_12295</name>
</gene>
<dbReference type="AlphaFoldDB" id="A0A291HQN1"/>
<evidence type="ECO:0000256" key="4">
    <source>
        <dbReference type="ARBA" id="ARBA00022723"/>
    </source>
</evidence>
<reference evidence="8" key="1">
    <citation type="submission" date="2015-09" db="EMBL/GenBank/DDBJ databases">
        <authorList>
            <person name="Shao Z."/>
            <person name="Wang L."/>
        </authorList>
    </citation>
    <scope>NUCLEOTIDE SEQUENCE [LARGE SCALE GENOMIC DNA]</scope>
    <source>
        <strain evidence="8">F13-1</strain>
    </source>
</reference>
<organism evidence="7 8">
    <name type="scientific">Zobellella denitrificans</name>
    <dbReference type="NCBI Taxonomy" id="347534"/>
    <lineage>
        <taxon>Bacteria</taxon>
        <taxon>Pseudomonadati</taxon>
        <taxon>Pseudomonadota</taxon>
        <taxon>Gammaproteobacteria</taxon>
        <taxon>Aeromonadales</taxon>
        <taxon>Aeromonadaceae</taxon>
        <taxon>Zobellella</taxon>
    </lineage>
</organism>
<dbReference type="PANTHER" id="PTHR43668:SF4">
    <property type="entry name" value="ALLANTOINASE"/>
    <property type="match status" value="1"/>
</dbReference>
<dbReference type="InterPro" id="IPR032466">
    <property type="entry name" value="Metal_Hydrolase"/>
</dbReference>
<evidence type="ECO:0000256" key="1">
    <source>
        <dbReference type="ARBA" id="ARBA00001947"/>
    </source>
</evidence>
<dbReference type="GO" id="GO:0004151">
    <property type="term" value="F:dihydroorotase activity"/>
    <property type="evidence" value="ECO:0007669"/>
    <property type="project" value="UniProtKB-EC"/>
</dbReference>
<dbReference type="KEGG" id="zdf:AN401_12295"/>
<evidence type="ECO:0000256" key="5">
    <source>
        <dbReference type="ARBA" id="ARBA00022801"/>
    </source>
</evidence>
<feature type="domain" description="Amidohydrolase-related" evidence="6">
    <location>
        <begin position="52"/>
        <end position="428"/>
    </location>
</feature>
<evidence type="ECO:0000256" key="3">
    <source>
        <dbReference type="ARBA" id="ARBA00010286"/>
    </source>
</evidence>
<dbReference type="InterPro" id="IPR011059">
    <property type="entry name" value="Metal-dep_hydrolase_composite"/>
</dbReference>
<evidence type="ECO:0000313" key="7">
    <source>
        <dbReference type="EMBL" id="ATG74536.1"/>
    </source>
</evidence>
<dbReference type="EMBL" id="CP012621">
    <property type="protein sequence ID" value="ATG74536.1"/>
    <property type="molecule type" value="Genomic_DNA"/>
</dbReference>
<dbReference type="Proteomes" id="UP000217763">
    <property type="component" value="Chromosome"/>
</dbReference>
<dbReference type="SUPFAM" id="SSF51338">
    <property type="entry name" value="Composite domain of metallo-dependent hydrolases"/>
    <property type="match status" value="1"/>
</dbReference>
<evidence type="ECO:0000259" key="6">
    <source>
        <dbReference type="Pfam" id="PF01979"/>
    </source>
</evidence>
<dbReference type="PROSITE" id="PS00483">
    <property type="entry name" value="DIHYDROOROTASE_2"/>
    <property type="match status" value="1"/>
</dbReference>
<dbReference type="GO" id="GO:0004038">
    <property type="term" value="F:allantoinase activity"/>
    <property type="evidence" value="ECO:0007669"/>
    <property type="project" value="TreeGrafter"/>
</dbReference>
<dbReference type="Gene3D" id="2.30.40.10">
    <property type="entry name" value="Urease, subunit C, domain 1"/>
    <property type="match status" value="1"/>
</dbReference>
<sequence length="448" mass="49304">MNKLLIKNATLVNEGRVQVQDVLIAGERIEQIGFGLSAPAGVRVLDAAGKHLLPGMIDDQVHFREPGMPDKGNIASESRAAVAGGTTSFMDMPNVNPQTTTLEALEAKFKLAEGRAAGNYSFYLGGTNDNLEQIQRLQPNQTCGVKVFMGASTGNMLVDSEAALAGIFRDSPVLIATHCEDSPTIKRNEELARAKYGDAVPFSEHGHIRSAEACYLSSSLAVSLAKRYQSKLHVLHLTTAREMSHFTASHSLAELKDKNITAEVCVHHLFYNEADYERLGAQIKCNPAIKTAADQQALIDAVNQDIIDIIATDHAPHTWVDKQNSYFGAPSGLPLCQHALPMLMEFYHKGIFSLETIVRKTSHAVAERYQIKDRGYIREGYFADLVLFDLNDRTAVSKDNLLYHCGWSPLEGTTLKSRVDTTLVNGHIAYQNGQVSEQAFGQRMQFTR</sequence>
<accession>A0A291HQN1</accession>
<dbReference type="InterPro" id="IPR006680">
    <property type="entry name" value="Amidohydro-rel"/>
</dbReference>
<dbReference type="InterPro" id="IPR050138">
    <property type="entry name" value="DHOase/Allantoinase_Hydrolase"/>
</dbReference>
<keyword evidence="8" id="KW-1185">Reference proteome</keyword>
<dbReference type="CDD" id="cd01318">
    <property type="entry name" value="DHOase_IIb"/>
    <property type="match status" value="1"/>
</dbReference>